<comment type="subunit">
    <text evidence="4 9">Homodimer.</text>
</comment>
<organism evidence="11 12">
    <name type="scientific">Phaeospirillum tilakii</name>
    <dbReference type="NCBI Taxonomy" id="741673"/>
    <lineage>
        <taxon>Bacteria</taxon>
        <taxon>Pseudomonadati</taxon>
        <taxon>Pseudomonadota</taxon>
        <taxon>Alphaproteobacteria</taxon>
        <taxon>Rhodospirillales</taxon>
        <taxon>Rhodospirillaceae</taxon>
        <taxon>Phaeospirillum</taxon>
    </lineage>
</organism>
<protein>
    <recommendedName>
        <fullName evidence="9">Histidinol-phosphate aminotransferase</fullName>
        <ecNumber evidence="9">2.6.1.9</ecNumber>
    </recommendedName>
    <alternativeName>
        <fullName evidence="9">Imidazole acetol-phosphate transaminase</fullName>
    </alternativeName>
</protein>
<reference evidence="12" key="1">
    <citation type="journal article" date="2019" name="Int. J. Syst. Evol. Microbiol.">
        <title>The Global Catalogue of Microorganisms (GCM) 10K type strain sequencing project: providing services to taxonomists for standard genome sequencing and annotation.</title>
        <authorList>
            <consortium name="The Broad Institute Genomics Platform"/>
            <consortium name="The Broad Institute Genome Sequencing Center for Infectious Disease"/>
            <person name="Wu L."/>
            <person name="Ma J."/>
        </authorList>
    </citation>
    <scope>NUCLEOTIDE SEQUENCE [LARGE SCALE GENOMIC DNA]</scope>
    <source>
        <strain evidence="12">KCTC 15012</strain>
    </source>
</reference>
<evidence type="ECO:0000256" key="1">
    <source>
        <dbReference type="ARBA" id="ARBA00001933"/>
    </source>
</evidence>
<dbReference type="InterPro" id="IPR005861">
    <property type="entry name" value="HisP_aminotrans"/>
</dbReference>
<dbReference type="PANTHER" id="PTHR43643:SF3">
    <property type="entry name" value="HISTIDINOL-PHOSPHATE AMINOTRANSFERASE"/>
    <property type="match status" value="1"/>
</dbReference>
<dbReference type="EC" id="2.6.1.9" evidence="9"/>
<keyword evidence="6 9" id="KW-0808">Transferase</keyword>
<evidence type="ECO:0000256" key="4">
    <source>
        <dbReference type="ARBA" id="ARBA00011738"/>
    </source>
</evidence>
<comment type="catalytic activity">
    <reaction evidence="8 9">
        <text>L-histidinol phosphate + 2-oxoglutarate = 3-(imidazol-4-yl)-2-oxopropyl phosphate + L-glutamate</text>
        <dbReference type="Rhea" id="RHEA:23744"/>
        <dbReference type="ChEBI" id="CHEBI:16810"/>
        <dbReference type="ChEBI" id="CHEBI:29985"/>
        <dbReference type="ChEBI" id="CHEBI:57766"/>
        <dbReference type="ChEBI" id="CHEBI:57980"/>
        <dbReference type="EC" id="2.6.1.9"/>
    </reaction>
</comment>
<dbReference type="HAMAP" id="MF_01023">
    <property type="entry name" value="HisC_aminotrans_2"/>
    <property type="match status" value="1"/>
</dbReference>
<comment type="cofactor">
    <cofactor evidence="1 9">
        <name>pyridoxal 5'-phosphate</name>
        <dbReference type="ChEBI" id="CHEBI:597326"/>
    </cofactor>
</comment>
<evidence type="ECO:0000256" key="6">
    <source>
        <dbReference type="ARBA" id="ARBA00022679"/>
    </source>
</evidence>
<dbReference type="InterPro" id="IPR001917">
    <property type="entry name" value="Aminotrans_II_pyridoxalP_BS"/>
</dbReference>
<evidence type="ECO:0000313" key="12">
    <source>
        <dbReference type="Proteomes" id="UP001597296"/>
    </source>
</evidence>
<keyword evidence="7 9" id="KW-0663">Pyridoxal phosphate</keyword>
<evidence type="ECO:0000256" key="7">
    <source>
        <dbReference type="ARBA" id="ARBA00022898"/>
    </source>
</evidence>
<dbReference type="PANTHER" id="PTHR43643">
    <property type="entry name" value="HISTIDINOL-PHOSPHATE AMINOTRANSFERASE 2"/>
    <property type="match status" value="1"/>
</dbReference>
<dbReference type="Pfam" id="PF00155">
    <property type="entry name" value="Aminotran_1_2"/>
    <property type="match status" value="1"/>
</dbReference>
<accession>A0ABW5CG67</accession>
<proteinExistence type="inferred from homology"/>
<evidence type="ECO:0000259" key="10">
    <source>
        <dbReference type="Pfam" id="PF00155"/>
    </source>
</evidence>
<keyword evidence="12" id="KW-1185">Reference proteome</keyword>
<gene>
    <name evidence="9 11" type="primary">hisC</name>
    <name evidence="11" type="ORF">ACFSNB_14610</name>
</gene>
<dbReference type="RefSeq" id="WP_377317849.1">
    <property type="nucleotide sequence ID" value="NZ_JBHUIY010000034.1"/>
</dbReference>
<keyword evidence="9" id="KW-0368">Histidine biosynthesis</keyword>
<dbReference type="InterPro" id="IPR050106">
    <property type="entry name" value="HistidinolP_aminotransfase"/>
</dbReference>
<dbReference type="InterPro" id="IPR015422">
    <property type="entry name" value="PyrdxlP-dep_Trfase_small"/>
</dbReference>
<comment type="similarity">
    <text evidence="3 9">Belongs to the class-II pyridoxal-phosphate-dependent aminotransferase family. Histidinol-phosphate aminotransferase subfamily.</text>
</comment>
<evidence type="ECO:0000256" key="5">
    <source>
        <dbReference type="ARBA" id="ARBA00022576"/>
    </source>
</evidence>
<dbReference type="Gene3D" id="3.90.1150.10">
    <property type="entry name" value="Aspartate Aminotransferase, domain 1"/>
    <property type="match status" value="1"/>
</dbReference>
<evidence type="ECO:0000256" key="2">
    <source>
        <dbReference type="ARBA" id="ARBA00005011"/>
    </source>
</evidence>
<dbReference type="NCBIfam" id="TIGR01141">
    <property type="entry name" value="hisC"/>
    <property type="match status" value="1"/>
</dbReference>
<sequence length="372" mass="40899">MTIGFDLDRLIPPYVKSFEAYRPSPPDTELCRLYGIERLHRLHNNENPLGPPPAARAVLAGFDPARAALYPSGDSFDLRAALARRWRVDPDQIIVGNGANEVIAFAIKAFCQSGDSIVTADRTFAVAEWIARFSGIEARLVPLSDDRFDAGAMLAAIEPGTRILFVCNPNNPTGTYWTAAETEDFLARVGGRAIVVLDEAYAEYMDRPDYPDSRALLDRHDNLVIFRTFSKAYGLAGLRIGYLLGSPAVVEAIRRTAIVYSVNGPGQAAALAAVEDGDDHLVRSRATARAARTVMEAGLARLGLEVKSHHGNFLMARLPIGDTLAQRRLMRQGFSIRPMTAFRYPNWIRITLATPELMETFLAALTGVLARR</sequence>
<evidence type="ECO:0000256" key="9">
    <source>
        <dbReference type="HAMAP-Rule" id="MF_01023"/>
    </source>
</evidence>
<dbReference type="InterPro" id="IPR015424">
    <property type="entry name" value="PyrdxlP-dep_Trfase"/>
</dbReference>
<dbReference type="InterPro" id="IPR004839">
    <property type="entry name" value="Aminotransferase_I/II_large"/>
</dbReference>
<keyword evidence="9" id="KW-0028">Amino-acid biosynthesis</keyword>
<comment type="caution">
    <text evidence="11">The sequence shown here is derived from an EMBL/GenBank/DDBJ whole genome shotgun (WGS) entry which is preliminary data.</text>
</comment>
<dbReference type="CDD" id="cd00609">
    <property type="entry name" value="AAT_like"/>
    <property type="match status" value="1"/>
</dbReference>
<feature type="domain" description="Aminotransferase class I/classII large" evidence="10">
    <location>
        <begin position="42"/>
        <end position="365"/>
    </location>
</feature>
<dbReference type="PROSITE" id="PS00599">
    <property type="entry name" value="AA_TRANSFER_CLASS_2"/>
    <property type="match status" value="1"/>
</dbReference>
<evidence type="ECO:0000256" key="3">
    <source>
        <dbReference type="ARBA" id="ARBA00007970"/>
    </source>
</evidence>
<dbReference type="InterPro" id="IPR015421">
    <property type="entry name" value="PyrdxlP-dep_Trfase_major"/>
</dbReference>
<dbReference type="GO" id="GO:0004400">
    <property type="term" value="F:histidinol-phosphate transaminase activity"/>
    <property type="evidence" value="ECO:0007669"/>
    <property type="project" value="UniProtKB-EC"/>
</dbReference>
<keyword evidence="5 9" id="KW-0032">Aminotransferase</keyword>
<evidence type="ECO:0000256" key="8">
    <source>
        <dbReference type="ARBA" id="ARBA00047481"/>
    </source>
</evidence>
<dbReference type="Gene3D" id="3.40.640.10">
    <property type="entry name" value="Type I PLP-dependent aspartate aminotransferase-like (Major domain)"/>
    <property type="match status" value="1"/>
</dbReference>
<dbReference type="SUPFAM" id="SSF53383">
    <property type="entry name" value="PLP-dependent transferases"/>
    <property type="match status" value="1"/>
</dbReference>
<evidence type="ECO:0000313" key="11">
    <source>
        <dbReference type="EMBL" id="MFD2235043.1"/>
    </source>
</evidence>
<comment type="pathway">
    <text evidence="2 9">Amino-acid biosynthesis; L-histidine biosynthesis; L-histidine from 5-phospho-alpha-D-ribose 1-diphosphate: step 7/9.</text>
</comment>
<feature type="modified residue" description="N6-(pyridoxal phosphate)lysine" evidence="9">
    <location>
        <position position="231"/>
    </location>
</feature>
<name>A0ABW5CG67_9PROT</name>
<dbReference type="EMBL" id="JBHUIY010000034">
    <property type="protein sequence ID" value="MFD2235043.1"/>
    <property type="molecule type" value="Genomic_DNA"/>
</dbReference>
<dbReference type="Proteomes" id="UP001597296">
    <property type="component" value="Unassembled WGS sequence"/>
</dbReference>